<evidence type="ECO:0000313" key="2">
    <source>
        <dbReference type="EMBL" id="PXF46749.1"/>
    </source>
</evidence>
<evidence type="ECO:0000313" key="3">
    <source>
        <dbReference type="Proteomes" id="UP000247409"/>
    </source>
</evidence>
<gene>
    <name evidence="2" type="ORF">BWQ96_03440</name>
</gene>
<comment type="caution">
    <text evidence="2">The sequence shown here is derived from an EMBL/GenBank/DDBJ whole genome shotgun (WGS) entry which is preliminary data.</text>
</comment>
<dbReference type="SUPFAM" id="SSF52833">
    <property type="entry name" value="Thioredoxin-like"/>
    <property type="match status" value="1"/>
</dbReference>
<accession>A0A2V3IXC0</accession>
<proteinExistence type="predicted"/>
<dbReference type="Pfam" id="PF00085">
    <property type="entry name" value="Thioredoxin"/>
    <property type="match status" value="1"/>
</dbReference>
<dbReference type="CDD" id="cd02947">
    <property type="entry name" value="TRX_family"/>
    <property type="match status" value="1"/>
</dbReference>
<dbReference type="InterPro" id="IPR036249">
    <property type="entry name" value="Thioredoxin-like_sf"/>
</dbReference>
<dbReference type="AlphaFoldDB" id="A0A2V3IXC0"/>
<dbReference type="Proteomes" id="UP000247409">
    <property type="component" value="Unassembled WGS sequence"/>
</dbReference>
<dbReference type="OrthoDB" id="26525at2759"/>
<keyword evidence="3" id="KW-1185">Reference proteome</keyword>
<feature type="domain" description="Thioredoxin" evidence="1">
    <location>
        <begin position="57"/>
        <end position="142"/>
    </location>
</feature>
<sequence>MPLSPAFHSVMPLIHRSPCNLKSSISRPFPSMVVTPPRTKIRTVSPPQLNELLKASQDTSSIIVLKCYASYCHSCRGVEPKYRKIAAAYNDSCGNVHPVTVTFCQMNYALNETFCKDILGAHSLPFFALWKDGEYLGGEAMGWQSINKKLVNKIDMAVRTQILSLRQS</sequence>
<organism evidence="2 3">
    <name type="scientific">Gracilariopsis chorda</name>
    <dbReference type="NCBI Taxonomy" id="448386"/>
    <lineage>
        <taxon>Eukaryota</taxon>
        <taxon>Rhodophyta</taxon>
        <taxon>Florideophyceae</taxon>
        <taxon>Rhodymeniophycidae</taxon>
        <taxon>Gracilariales</taxon>
        <taxon>Gracilariaceae</taxon>
        <taxon>Gracilariopsis</taxon>
    </lineage>
</organism>
<dbReference type="EMBL" id="NBIV01000033">
    <property type="protein sequence ID" value="PXF46749.1"/>
    <property type="molecule type" value="Genomic_DNA"/>
</dbReference>
<dbReference type="InterPro" id="IPR013766">
    <property type="entry name" value="Thioredoxin_domain"/>
</dbReference>
<dbReference type="Gene3D" id="3.40.30.10">
    <property type="entry name" value="Glutaredoxin"/>
    <property type="match status" value="1"/>
</dbReference>
<evidence type="ECO:0000259" key="1">
    <source>
        <dbReference type="Pfam" id="PF00085"/>
    </source>
</evidence>
<reference evidence="2 3" key="1">
    <citation type="journal article" date="2018" name="Mol. Biol. Evol.">
        <title>Analysis of the draft genome of the red seaweed Gracilariopsis chorda provides insights into genome size evolution in Rhodophyta.</title>
        <authorList>
            <person name="Lee J."/>
            <person name="Yang E.C."/>
            <person name="Graf L."/>
            <person name="Yang J.H."/>
            <person name="Qiu H."/>
            <person name="Zel Zion U."/>
            <person name="Chan C.X."/>
            <person name="Stephens T.G."/>
            <person name="Weber A.P.M."/>
            <person name="Boo G.H."/>
            <person name="Boo S.M."/>
            <person name="Kim K.M."/>
            <person name="Shin Y."/>
            <person name="Jung M."/>
            <person name="Lee S.J."/>
            <person name="Yim H.S."/>
            <person name="Lee J.H."/>
            <person name="Bhattacharya D."/>
            <person name="Yoon H.S."/>
        </authorList>
    </citation>
    <scope>NUCLEOTIDE SEQUENCE [LARGE SCALE GENOMIC DNA]</scope>
    <source>
        <strain evidence="2 3">SKKU-2015</strain>
        <tissue evidence="2">Whole body</tissue>
    </source>
</reference>
<name>A0A2V3IXC0_9FLOR</name>
<protein>
    <recommendedName>
        <fullName evidence="1">Thioredoxin domain-containing protein</fullName>
    </recommendedName>
</protein>